<evidence type="ECO:0000313" key="2">
    <source>
        <dbReference type="EMBL" id="NHN35499.1"/>
    </source>
</evidence>
<feature type="signal peptide" evidence="1">
    <location>
        <begin position="1"/>
        <end position="24"/>
    </location>
</feature>
<dbReference type="RefSeq" id="WP_166158461.1">
    <property type="nucleotide sequence ID" value="NZ_JAAOIW010000040.1"/>
</dbReference>
<proteinExistence type="predicted"/>
<gene>
    <name evidence="2" type="ORF">G9U52_38075</name>
</gene>
<keyword evidence="1" id="KW-0732">Signal</keyword>
<evidence type="ECO:0000256" key="1">
    <source>
        <dbReference type="SAM" id="SignalP"/>
    </source>
</evidence>
<reference evidence="2" key="1">
    <citation type="submission" date="2020-03" db="EMBL/GenBank/DDBJ databases">
        <title>Draft sequencing of Paenibacilllus sp. S3N08.</title>
        <authorList>
            <person name="Kim D.-U."/>
        </authorList>
    </citation>
    <scope>NUCLEOTIDE SEQUENCE</scope>
    <source>
        <strain evidence="2">S3N08</strain>
    </source>
</reference>
<dbReference type="PROSITE" id="PS51257">
    <property type="entry name" value="PROKAR_LIPOPROTEIN"/>
    <property type="match status" value="1"/>
</dbReference>
<organism evidence="2 3">
    <name type="scientific">Paenibacillus agricola</name>
    <dbReference type="NCBI Taxonomy" id="2716264"/>
    <lineage>
        <taxon>Bacteria</taxon>
        <taxon>Bacillati</taxon>
        <taxon>Bacillota</taxon>
        <taxon>Bacilli</taxon>
        <taxon>Bacillales</taxon>
        <taxon>Paenibacillaceae</taxon>
        <taxon>Paenibacillus</taxon>
    </lineage>
</organism>
<dbReference type="Proteomes" id="UP001165962">
    <property type="component" value="Unassembled WGS sequence"/>
</dbReference>
<dbReference type="EMBL" id="JAAOIW010000040">
    <property type="protein sequence ID" value="NHN35499.1"/>
    <property type="molecule type" value="Genomic_DNA"/>
</dbReference>
<feature type="chain" id="PRO_5045145832" description="DUF3888 domain-containing protein" evidence="1">
    <location>
        <begin position="25"/>
        <end position="136"/>
    </location>
</feature>
<comment type="caution">
    <text evidence="2">The sequence shown here is derived from an EMBL/GenBank/DDBJ whole genome shotgun (WGS) entry which is preliminary data.</text>
</comment>
<protein>
    <recommendedName>
        <fullName evidence="4">DUF3888 domain-containing protein</fullName>
    </recommendedName>
</protein>
<evidence type="ECO:0008006" key="4">
    <source>
        <dbReference type="Google" id="ProtNLM"/>
    </source>
</evidence>
<accession>A0ABX0JLC1</accession>
<evidence type="ECO:0000313" key="3">
    <source>
        <dbReference type="Proteomes" id="UP001165962"/>
    </source>
</evidence>
<sequence length="136" mass="14727">MNSKTFAFFLLALLLASCVGIASAASITKADLNEGIAPISATYATAVEALDSYLTNVVTTKPKGWIPLKSYEIINVDESIPQQTKITVVLTYEEFGEMPAVDYIVKKENGEYKVVERTISFTADGKVIYGGAHVVK</sequence>
<keyword evidence="3" id="KW-1185">Reference proteome</keyword>
<name>A0ABX0JLC1_9BACL</name>